<dbReference type="InterPro" id="IPR027021">
    <property type="entry name" value="C-di-GMP_BP_PA4608"/>
</dbReference>
<protein>
    <recommendedName>
        <fullName evidence="1">Cyclic diguanosine monophosphate-binding protein</fullName>
        <shortName evidence="1">c-di-GMP-binding protein</shortName>
    </recommendedName>
    <alternativeName>
        <fullName evidence="1">Pilz domain-containing protein</fullName>
    </alternativeName>
</protein>
<dbReference type="Pfam" id="PF07238">
    <property type="entry name" value="PilZ"/>
    <property type="match status" value="1"/>
</dbReference>
<accession>A0ABQ3B2L7</accession>
<evidence type="ECO:0000313" key="4">
    <source>
        <dbReference type="Proteomes" id="UP000619761"/>
    </source>
</evidence>
<dbReference type="Gene3D" id="2.40.10.220">
    <property type="entry name" value="predicted glycosyltransferase like domains"/>
    <property type="match status" value="1"/>
</dbReference>
<comment type="subunit">
    <text evidence="1">Monomer in both c-di-GMP-bound and free forms.</text>
</comment>
<keyword evidence="1" id="KW-0973">c-di-GMP</keyword>
<keyword evidence="4" id="KW-1185">Reference proteome</keyword>
<keyword evidence="1" id="KW-0547">Nucleotide-binding</keyword>
<dbReference type="InterPro" id="IPR009875">
    <property type="entry name" value="PilZ_domain"/>
</dbReference>
<organism evidence="3 4">
    <name type="scientific">Cellvibrio zantedeschiae</name>
    <dbReference type="NCBI Taxonomy" id="1237077"/>
    <lineage>
        <taxon>Bacteria</taxon>
        <taxon>Pseudomonadati</taxon>
        <taxon>Pseudomonadota</taxon>
        <taxon>Gammaproteobacteria</taxon>
        <taxon>Cellvibrionales</taxon>
        <taxon>Cellvibrionaceae</taxon>
        <taxon>Cellvibrio</taxon>
    </lineage>
</organism>
<comment type="caution">
    <text evidence="3">The sequence shown here is derived from an EMBL/GenBank/DDBJ whole genome shotgun (WGS) entry which is preliminary data.</text>
</comment>
<dbReference type="PIRSF" id="PIRSF028141">
    <property type="entry name" value="C-di-GMP_BP_PA4608"/>
    <property type="match status" value="1"/>
</dbReference>
<reference evidence="4" key="1">
    <citation type="journal article" date="2019" name="Int. J. Syst. Evol. Microbiol.">
        <title>The Global Catalogue of Microorganisms (GCM) 10K type strain sequencing project: providing services to taxonomists for standard genome sequencing and annotation.</title>
        <authorList>
            <consortium name="The Broad Institute Genomics Platform"/>
            <consortium name="The Broad Institute Genome Sequencing Center for Infectious Disease"/>
            <person name="Wu L."/>
            <person name="Ma J."/>
        </authorList>
    </citation>
    <scope>NUCLEOTIDE SEQUENCE [LARGE SCALE GENOMIC DNA]</scope>
    <source>
        <strain evidence="4">KCTC 32239</strain>
    </source>
</reference>
<gene>
    <name evidence="3" type="ORF">GCM10011613_20100</name>
</gene>
<sequence>MTQERRRFSRIDFDARVEIAQGDKNWQAQLLDVSLKGLLLAKLSPYQLQPNTPLLVKIILSDQTSIAMSTQVVHQTLEQLHLACVSIDIDSISHLRRLIELNIGDAAAAERELSELIASADN</sequence>
<proteinExistence type="predicted"/>
<dbReference type="EMBL" id="BMYZ01000001">
    <property type="protein sequence ID" value="GGY74629.1"/>
    <property type="molecule type" value="Genomic_DNA"/>
</dbReference>
<dbReference type="SUPFAM" id="SSF141371">
    <property type="entry name" value="PilZ domain-like"/>
    <property type="match status" value="1"/>
</dbReference>
<dbReference type="RefSeq" id="WP_189418012.1">
    <property type="nucleotide sequence ID" value="NZ_BMYZ01000001.1"/>
</dbReference>
<name>A0ABQ3B2L7_9GAMM</name>
<evidence type="ECO:0000259" key="2">
    <source>
        <dbReference type="Pfam" id="PF07238"/>
    </source>
</evidence>
<evidence type="ECO:0000313" key="3">
    <source>
        <dbReference type="EMBL" id="GGY74629.1"/>
    </source>
</evidence>
<evidence type="ECO:0000256" key="1">
    <source>
        <dbReference type="PIRNR" id="PIRNR028141"/>
    </source>
</evidence>
<dbReference type="Proteomes" id="UP000619761">
    <property type="component" value="Unassembled WGS sequence"/>
</dbReference>
<feature type="domain" description="PilZ" evidence="2">
    <location>
        <begin position="4"/>
        <end position="100"/>
    </location>
</feature>
<comment type="function">
    <text evidence="1">Binds the second messenger bis-(3'-5') cyclic dimeric guanosine monophosphate (c-di-GMP). Can bind two c-di-GMP molecules per monomer. May play a role in bacterial second-messenger regulated processes. Binding to c-di-GMP induces a conformational change of the C- and N-termini resulting in the exposure of a highly negative surface on one side of the protein to a possible effector protein.</text>
</comment>